<dbReference type="RefSeq" id="WP_306840044.1">
    <property type="nucleotide sequence ID" value="NZ_JAUSRF010000029.1"/>
</dbReference>
<name>A0ABT9Q1E7_9HYPH</name>
<dbReference type="Pfam" id="PF21834">
    <property type="entry name" value="DUF6894"/>
    <property type="match status" value="1"/>
</dbReference>
<accession>A0ABT9Q1E7</accession>
<organism evidence="2 3">
    <name type="scientific">Neorhizobium huautlense</name>
    <dbReference type="NCBI Taxonomy" id="67774"/>
    <lineage>
        <taxon>Bacteria</taxon>
        <taxon>Pseudomonadati</taxon>
        <taxon>Pseudomonadota</taxon>
        <taxon>Alphaproteobacteria</taxon>
        <taxon>Hyphomicrobiales</taxon>
        <taxon>Rhizobiaceae</taxon>
        <taxon>Rhizobium/Agrobacterium group</taxon>
        <taxon>Neorhizobium</taxon>
    </lineage>
</organism>
<evidence type="ECO:0000313" key="2">
    <source>
        <dbReference type="EMBL" id="MDP9840539.1"/>
    </source>
</evidence>
<comment type="caution">
    <text evidence="2">The sequence shown here is derived from an EMBL/GenBank/DDBJ whole genome shotgun (WGS) entry which is preliminary data.</text>
</comment>
<evidence type="ECO:0000313" key="3">
    <source>
        <dbReference type="Proteomes" id="UP001241472"/>
    </source>
</evidence>
<proteinExistence type="predicted"/>
<sequence length="77" mass="8580">MPRFYLHISDGKQAEVEIDAVNAHAAMNDGLNALSTFACRNFPPPANIAITVLDDKRRQVGRMRFVFEIEYTGVAVV</sequence>
<dbReference type="Proteomes" id="UP001241472">
    <property type="component" value="Unassembled WGS sequence"/>
</dbReference>
<evidence type="ECO:0000259" key="1">
    <source>
        <dbReference type="Pfam" id="PF21834"/>
    </source>
</evidence>
<keyword evidence="3" id="KW-1185">Reference proteome</keyword>
<reference evidence="2 3" key="1">
    <citation type="submission" date="2023-07" db="EMBL/GenBank/DDBJ databases">
        <title>Sorghum-associated microbial communities from plants grown in Nebraska, USA.</title>
        <authorList>
            <person name="Schachtman D."/>
        </authorList>
    </citation>
    <scope>NUCLEOTIDE SEQUENCE [LARGE SCALE GENOMIC DNA]</scope>
    <source>
        <strain evidence="2 3">DS1307</strain>
    </source>
</reference>
<gene>
    <name evidence="2" type="ORF">J2T09_005326</name>
</gene>
<dbReference type="InterPro" id="IPR054189">
    <property type="entry name" value="DUF6894"/>
</dbReference>
<protein>
    <recommendedName>
        <fullName evidence="1">DUF6894 domain-containing protein</fullName>
    </recommendedName>
</protein>
<feature type="domain" description="DUF6894" evidence="1">
    <location>
        <begin position="3"/>
        <end position="65"/>
    </location>
</feature>
<dbReference type="EMBL" id="JAUSRF010000029">
    <property type="protein sequence ID" value="MDP9840539.1"/>
    <property type="molecule type" value="Genomic_DNA"/>
</dbReference>